<feature type="signal peptide" evidence="1">
    <location>
        <begin position="1"/>
        <end position="33"/>
    </location>
</feature>
<organism evidence="2 3">
    <name type="scientific">Brachionus plicatilis</name>
    <name type="common">Marine rotifer</name>
    <name type="synonym">Brachionus muelleri</name>
    <dbReference type="NCBI Taxonomy" id="10195"/>
    <lineage>
        <taxon>Eukaryota</taxon>
        <taxon>Metazoa</taxon>
        <taxon>Spiralia</taxon>
        <taxon>Gnathifera</taxon>
        <taxon>Rotifera</taxon>
        <taxon>Eurotatoria</taxon>
        <taxon>Monogononta</taxon>
        <taxon>Pseudotrocha</taxon>
        <taxon>Ploima</taxon>
        <taxon>Brachionidae</taxon>
        <taxon>Brachionus</taxon>
    </lineage>
</organism>
<dbReference type="EMBL" id="REGN01000700">
    <property type="protein sequence ID" value="RNA39853.1"/>
    <property type="molecule type" value="Genomic_DNA"/>
</dbReference>
<evidence type="ECO:0000256" key="1">
    <source>
        <dbReference type="SAM" id="SignalP"/>
    </source>
</evidence>
<proteinExistence type="predicted"/>
<comment type="caution">
    <text evidence="2">The sequence shown here is derived from an EMBL/GenBank/DDBJ whole genome shotgun (WGS) entry which is preliminary data.</text>
</comment>
<dbReference type="Proteomes" id="UP000276133">
    <property type="component" value="Unassembled WGS sequence"/>
</dbReference>
<protein>
    <submittedName>
        <fullName evidence="2">Uncharacterized protein</fullName>
    </submittedName>
</protein>
<name>A0A3M7SVN3_BRAPC</name>
<keyword evidence="1" id="KW-0732">Signal</keyword>
<keyword evidence="3" id="KW-1185">Reference proteome</keyword>
<sequence>MRKSATKLLKNCVVLFFWHAISLSIASVAKCLANKNSGHICLTKVKLVALHCHSKKSDNRTSPEVRTRRSTGKELLNFLLVDSLRNFANSHCNLVPGRVGNTNITSHRRVHFIVRTLEVFNAERIDTYFLDVHEKTPAQSLLIEKVVKKVIFVWLMGYFDQFVESGHVSLYFFDVLEFGVAPIAVHDNCNMFGYWTIEQNVTKYPLNPCSSIVNEPTFLIFFLNFELNFMLVKFKYV</sequence>
<feature type="chain" id="PRO_5018168238" evidence="1">
    <location>
        <begin position="34"/>
        <end position="237"/>
    </location>
</feature>
<dbReference type="AlphaFoldDB" id="A0A3M7SVN3"/>
<accession>A0A3M7SVN3</accession>
<gene>
    <name evidence="2" type="ORF">BpHYR1_044392</name>
</gene>
<reference evidence="2 3" key="1">
    <citation type="journal article" date="2018" name="Sci. Rep.">
        <title>Genomic signatures of local adaptation to the degree of environmental predictability in rotifers.</title>
        <authorList>
            <person name="Franch-Gras L."/>
            <person name="Hahn C."/>
            <person name="Garcia-Roger E.M."/>
            <person name="Carmona M.J."/>
            <person name="Serra M."/>
            <person name="Gomez A."/>
        </authorList>
    </citation>
    <scope>NUCLEOTIDE SEQUENCE [LARGE SCALE GENOMIC DNA]</scope>
    <source>
        <strain evidence="2">HYR1</strain>
    </source>
</reference>
<evidence type="ECO:0000313" key="2">
    <source>
        <dbReference type="EMBL" id="RNA39853.1"/>
    </source>
</evidence>
<evidence type="ECO:0000313" key="3">
    <source>
        <dbReference type="Proteomes" id="UP000276133"/>
    </source>
</evidence>